<accession>A0A369PVP5</accession>
<dbReference type="RefSeq" id="WP_115401852.1">
    <property type="nucleotide sequence ID" value="NZ_QPKV01000003.1"/>
</dbReference>
<comment type="caution">
    <text evidence="1">The sequence shown here is derived from an EMBL/GenBank/DDBJ whole genome shotgun (WGS) entry which is preliminary data.</text>
</comment>
<reference evidence="1 2" key="1">
    <citation type="submission" date="2018-07" db="EMBL/GenBank/DDBJ databases">
        <title>Pedobacter sp. nov., isolated from soil.</title>
        <authorList>
            <person name="Zhou L.Y."/>
            <person name="Du Z.J."/>
        </authorList>
    </citation>
    <scope>NUCLEOTIDE SEQUENCE [LARGE SCALE GENOMIC DNA]</scope>
    <source>
        <strain evidence="1 2">JDX94</strain>
    </source>
</reference>
<evidence type="ECO:0000313" key="1">
    <source>
        <dbReference type="EMBL" id="RDC56663.1"/>
    </source>
</evidence>
<gene>
    <name evidence="1" type="ORF">DU508_05480</name>
</gene>
<dbReference type="Proteomes" id="UP000253961">
    <property type="component" value="Unassembled WGS sequence"/>
</dbReference>
<proteinExistence type="predicted"/>
<protein>
    <submittedName>
        <fullName evidence="1">Uncharacterized protein</fullName>
    </submittedName>
</protein>
<evidence type="ECO:0000313" key="2">
    <source>
        <dbReference type="Proteomes" id="UP000253961"/>
    </source>
</evidence>
<dbReference type="EMBL" id="QPKV01000003">
    <property type="protein sequence ID" value="RDC56663.1"/>
    <property type="molecule type" value="Genomic_DNA"/>
</dbReference>
<organism evidence="1 2">
    <name type="scientific">Pedobacter chinensis</name>
    <dbReference type="NCBI Taxonomy" id="2282421"/>
    <lineage>
        <taxon>Bacteria</taxon>
        <taxon>Pseudomonadati</taxon>
        <taxon>Bacteroidota</taxon>
        <taxon>Sphingobacteriia</taxon>
        <taxon>Sphingobacteriales</taxon>
        <taxon>Sphingobacteriaceae</taxon>
        <taxon>Pedobacter</taxon>
    </lineage>
</organism>
<dbReference type="AlphaFoldDB" id="A0A369PVP5"/>
<sequence length="269" mass="30712">MLDKAGLSKFKWKDIVVVKINNDDAVLIILIFETMETGNKFIEEYLSVHPYEFVATINDETRRYSFTLNFLNSEFGIRYDSTITPESYAPISWLGNGDPAFISNGVWQNIINEKGRQYIYNPDILPIDDQMKSISLEEGIEKAFSKATRVEFWPSTREDEPEMVILVFNKRQAITAYNNLNDIASIKTTFLKLIDAGTINISFIDAVEDFHITVPELQYDKKQLKAFKESIGKNHSFAFLLGLDNPGADRPILLQTTHDFKIITVAGHI</sequence>
<keyword evidence="2" id="KW-1185">Reference proteome</keyword>
<name>A0A369PVP5_9SPHI</name>
<dbReference type="OrthoDB" id="5771510at2"/>